<evidence type="ECO:0000256" key="2">
    <source>
        <dbReference type="ARBA" id="ARBA00010869"/>
    </source>
</evidence>
<evidence type="ECO:0000256" key="4">
    <source>
        <dbReference type="ARBA" id="ARBA00023239"/>
    </source>
</evidence>
<dbReference type="InterPro" id="IPR050147">
    <property type="entry name" value="Ser/Thr_Dehydratase"/>
</dbReference>
<dbReference type="SUPFAM" id="SSF53686">
    <property type="entry name" value="Tryptophan synthase beta subunit-like PLP-dependent enzymes"/>
    <property type="match status" value="1"/>
</dbReference>
<dbReference type="GO" id="GO:0006565">
    <property type="term" value="P:L-serine catabolic process"/>
    <property type="evidence" value="ECO:0007669"/>
    <property type="project" value="TreeGrafter"/>
</dbReference>
<dbReference type="RefSeq" id="WP_123688173.1">
    <property type="nucleotide sequence ID" value="NZ_AP019700.1"/>
</dbReference>
<comment type="caution">
    <text evidence="7">The sequence shown here is derived from an EMBL/GenBank/DDBJ whole genome shotgun (WGS) entry which is preliminary data.</text>
</comment>
<name>A0A3N1MCT1_9PROT</name>
<dbReference type="InterPro" id="IPR045865">
    <property type="entry name" value="ACT-like_dom_sf"/>
</dbReference>
<dbReference type="NCBIfam" id="NF005600">
    <property type="entry name" value="PRK07334.1"/>
    <property type="match status" value="1"/>
</dbReference>
<dbReference type="InterPro" id="IPR044561">
    <property type="entry name" value="ACT_ThrD-II-like"/>
</dbReference>
<dbReference type="PROSITE" id="PS51671">
    <property type="entry name" value="ACT"/>
    <property type="match status" value="1"/>
</dbReference>
<dbReference type="Proteomes" id="UP000278222">
    <property type="component" value="Unassembled WGS sequence"/>
</dbReference>
<dbReference type="InterPro" id="IPR001926">
    <property type="entry name" value="TrpB-like_PALP"/>
</dbReference>
<gene>
    <name evidence="7" type="ORF">EDC65_0587</name>
</gene>
<accession>A0A3N1MCT1</accession>
<evidence type="ECO:0000259" key="6">
    <source>
        <dbReference type="PROSITE" id="PS51671"/>
    </source>
</evidence>
<dbReference type="PANTHER" id="PTHR48078">
    <property type="entry name" value="THREONINE DEHYDRATASE, MITOCHONDRIAL-RELATED"/>
    <property type="match status" value="1"/>
</dbReference>
<keyword evidence="3" id="KW-0663">Pyridoxal phosphate</keyword>
<comment type="similarity">
    <text evidence="2">Belongs to the serine/threonine dehydratase family.</text>
</comment>
<organism evidence="7 8">
    <name type="scientific">Stella humosa</name>
    <dbReference type="NCBI Taxonomy" id="94"/>
    <lineage>
        <taxon>Bacteria</taxon>
        <taxon>Pseudomonadati</taxon>
        <taxon>Pseudomonadota</taxon>
        <taxon>Alphaproteobacteria</taxon>
        <taxon>Rhodospirillales</taxon>
        <taxon>Stellaceae</taxon>
        <taxon>Stella</taxon>
    </lineage>
</organism>
<comment type="catalytic activity">
    <reaction evidence="5">
        <text>L-serine = pyruvate + NH4(+)</text>
        <dbReference type="Rhea" id="RHEA:19169"/>
        <dbReference type="ChEBI" id="CHEBI:15361"/>
        <dbReference type="ChEBI" id="CHEBI:28938"/>
        <dbReference type="ChEBI" id="CHEBI:33384"/>
        <dbReference type="EC" id="4.3.1.17"/>
    </reaction>
</comment>
<evidence type="ECO:0000313" key="8">
    <source>
        <dbReference type="Proteomes" id="UP000278222"/>
    </source>
</evidence>
<feature type="domain" description="ACT" evidence="6">
    <location>
        <begin position="326"/>
        <end position="407"/>
    </location>
</feature>
<dbReference type="AlphaFoldDB" id="A0A3N1MCT1"/>
<dbReference type="FunFam" id="3.40.50.1100:FF:000005">
    <property type="entry name" value="Threonine dehydratase catabolic"/>
    <property type="match status" value="1"/>
</dbReference>
<dbReference type="Pfam" id="PF00291">
    <property type="entry name" value="PALP"/>
    <property type="match status" value="1"/>
</dbReference>
<keyword evidence="8" id="KW-1185">Reference proteome</keyword>
<sequence>MTVTLADIRSAAALIAGTIPETPCIPAPRLSQASGAEVFLKLETVQATGSFKERGALARLLTLTPEAAAAGVIAMSAGNHAQGVACHATRLGIPATIVMPEATPFTKIERTEGYGARVLLHGRTLAEARAYAWEVAERDRLTFVHPYDDPMVVAGQGTVGLEIARQVERLDDVIVPIGGGGLIAGTATAIRALSPRTRIWGVQTALFPAMRQTLAGQAITAGGDTLAEGIAVAEPGQLPARILAGLLEDILLVDEASIERAVHRLIEEQKLVTEGAGAAPVAALLANPDRFRGRRVAIVIGGGNIDDRLLASILMRGLVREGRLIRLRIELNDAPGALSQVARLVADSGGNIVEIYHQRLFFDVPVKRAEVDAVVEIRNFRHADLLAAALTAAGFPTRQMTYTNAGS</sequence>
<dbReference type="SUPFAM" id="SSF55021">
    <property type="entry name" value="ACT-like"/>
    <property type="match status" value="1"/>
</dbReference>
<dbReference type="CDD" id="cd04886">
    <property type="entry name" value="ACT_ThrD-II-like"/>
    <property type="match status" value="1"/>
</dbReference>
<protein>
    <submittedName>
        <fullName evidence="7">Threonine dehydratase</fullName>
    </submittedName>
</protein>
<dbReference type="GO" id="GO:0003941">
    <property type="term" value="F:L-serine ammonia-lyase activity"/>
    <property type="evidence" value="ECO:0007669"/>
    <property type="project" value="UniProtKB-EC"/>
</dbReference>
<dbReference type="PANTHER" id="PTHR48078:SF6">
    <property type="entry name" value="L-THREONINE DEHYDRATASE CATABOLIC TDCB"/>
    <property type="match status" value="1"/>
</dbReference>
<dbReference type="Gene3D" id="3.40.50.1100">
    <property type="match status" value="2"/>
</dbReference>
<evidence type="ECO:0000313" key="7">
    <source>
        <dbReference type="EMBL" id="ROQ01408.1"/>
    </source>
</evidence>
<dbReference type="InterPro" id="IPR002912">
    <property type="entry name" value="ACT_dom"/>
</dbReference>
<evidence type="ECO:0000256" key="5">
    <source>
        <dbReference type="ARBA" id="ARBA00049406"/>
    </source>
</evidence>
<dbReference type="GO" id="GO:0009097">
    <property type="term" value="P:isoleucine biosynthetic process"/>
    <property type="evidence" value="ECO:0007669"/>
    <property type="project" value="TreeGrafter"/>
</dbReference>
<keyword evidence="4" id="KW-0456">Lyase</keyword>
<comment type="cofactor">
    <cofactor evidence="1">
        <name>pyridoxal 5'-phosphate</name>
        <dbReference type="ChEBI" id="CHEBI:597326"/>
    </cofactor>
</comment>
<dbReference type="NCBIfam" id="TIGR01127">
    <property type="entry name" value="ilvA_1Cterm"/>
    <property type="match status" value="1"/>
</dbReference>
<dbReference type="OrthoDB" id="9811476at2"/>
<dbReference type="EMBL" id="RJKX01000011">
    <property type="protein sequence ID" value="ROQ01408.1"/>
    <property type="molecule type" value="Genomic_DNA"/>
</dbReference>
<evidence type="ECO:0000256" key="3">
    <source>
        <dbReference type="ARBA" id="ARBA00022898"/>
    </source>
</evidence>
<dbReference type="GO" id="GO:0004794">
    <property type="term" value="F:threonine deaminase activity"/>
    <property type="evidence" value="ECO:0007669"/>
    <property type="project" value="InterPro"/>
</dbReference>
<dbReference type="GO" id="GO:0006567">
    <property type="term" value="P:L-threonine catabolic process"/>
    <property type="evidence" value="ECO:0007669"/>
    <property type="project" value="InterPro"/>
</dbReference>
<dbReference type="InterPro" id="IPR005789">
    <property type="entry name" value="Thr_deHydtase_catblc"/>
</dbReference>
<reference evidence="7 8" key="1">
    <citation type="submission" date="2018-11" db="EMBL/GenBank/DDBJ databases">
        <title>Genomic Encyclopedia of Type Strains, Phase IV (KMG-IV): sequencing the most valuable type-strain genomes for metagenomic binning, comparative biology and taxonomic classification.</title>
        <authorList>
            <person name="Goeker M."/>
        </authorList>
    </citation>
    <scope>NUCLEOTIDE SEQUENCE [LARGE SCALE GENOMIC DNA]</scope>
    <source>
        <strain evidence="7 8">DSM 5900</strain>
    </source>
</reference>
<evidence type="ECO:0000256" key="1">
    <source>
        <dbReference type="ARBA" id="ARBA00001933"/>
    </source>
</evidence>
<dbReference type="CDD" id="cd01562">
    <property type="entry name" value="Thr-dehyd"/>
    <property type="match status" value="1"/>
</dbReference>
<proteinExistence type="inferred from homology"/>
<dbReference type="InterPro" id="IPR036052">
    <property type="entry name" value="TrpB-like_PALP_sf"/>
</dbReference>